<sequence>MNSRTEIDTQDAGRIAKRLVNHWKHKFEIEEHGTAFTIVMPDAKVILTPETEQLAVQVESQRAEDEHQRLEKVVIDHLNRMAQQEFQAQWRAY</sequence>
<dbReference type="Proteomes" id="UP000262257">
    <property type="component" value="Unassembled WGS sequence"/>
</dbReference>
<dbReference type="GeneID" id="56306812"/>
<reference evidence="1 3" key="1">
    <citation type="journal article" date="2018" name="Nat. Biotechnol.">
        <title>A standardized bacterial taxonomy based on genome phylogeny substantially revises the tree of life.</title>
        <authorList>
            <person name="Parks D.H."/>
            <person name="Chuvochina M."/>
            <person name="Waite D.W."/>
            <person name="Rinke C."/>
            <person name="Skarshewski A."/>
            <person name="Chaumeil P.A."/>
            <person name="Hugenholtz P."/>
        </authorList>
    </citation>
    <scope>NUCLEOTIDE SEQUENCE [LARGE SCALE GENOMIC DNA]</scope>
    <source>
        <strain evidence="1">UBA10045</strain>
    </source>
</reference>
<dbReference type="RefSeq" id="WP_005018600.1">
    <property type="nucleotide sequence ID" value="NZ_BKHE01000078.1"/>
</dbReference>
<gene>
    <name evidence="1" type="ORF">DIC32_02645</name>
    <name evidence="2" type="ORF">FHY67_09950</name>
</gene>
<dbReference type="InterPro" id="IPR014543">
    <property type="entry name" value="UCP028291"/>
</dbReference>
<dbReference type="Gene3D" id="3.30.310.50">
    <property type="entry name" value="Alpha-D-phosphohexomutase, C-terminal domain"/>
    <property type="match status" value="1"/>
</dbReference>
<proteinExistence type="predicted"/>
<evidence type="ECO:0000313" key="3">
    <source>
        <dbReference type="Proteomes" id="UP000262257"/>
    </source>
</evidence>
<dbReference type="EMBL" id="VFBM01000007">
    <property type="protein sequence ID" value="TNX91304.1"/>
    <property type="molecule type" value="Genomic_DNA"/>
</dbReference>
<dbReference type="AlphaFoldDB" id="A0A2T1IWG6"/>
<accession>A0A2T1IWG6</accession>
<name>A0A2T1IWG6_ACIRA</name>
<reference evidence="2 4" key="2">
    <citation type="submission" date="2019-06" db="EMBL/GenBank/DDBJ databases">
        <title>Genome of Acinetobacter radioresistens APH1, a phenol degrading strain.</title>
        <authorList>
            <person name="Liu Y."/>
        </authorList>
    </citation>
    <scope>NUCLEOTIDE SEQUENCE [LARGE SCALE GENOMIC DNA]</scope>
    <source>
        <strain evidence="2 4">APH1</strain>
    </source>
</reference>
<evidence type="ECO:0000313" key="2">
    <source>
        <dbReference type="EMBL" id="TNX91304.1"/>
    </source>
</evidence>
<evidence type="ECO:0000313" key="4">
    <source>
        <dbReference type="Proteomes" id="UP000314285"/>
    </source>
</evidence>
<dbReference type="EMBL" id="DPXL01000038">
    <property type="protein sequence ID" value="HCM30671.1"/>
    <property type="molecule type" value="Genomic_DNA"/>
</dbReference>
<dbReference type="Proteomes" id="UP000314285">
    <property type="component" value="Unassembled WGS sequence"/>
</dbReference>
<comment type="caution">
    <text evidence="2">The sequence shown here is derived from an EMBL/GenBank/DDBJ whole genome shotgun (WGS) entry which is preliminary data.</text>
</comment>
<protein>
    <submittedName>
        <fullName evidence="2">DUF2218 domain-containing protein</fullName>
    </submittedName>
</protein>
<dbReference type="KEGG" id="arj:DOM24_11985"/>
<dbReference type="Pfam" id="PF09981">
    <property type="entry name" value="DUF2218"/>
    <property type="match status" value="1"/>
</dbReference>
<organism evidence="2 4">
    <name type="scientific">Acinetobacter radioresistens</name>
    <dbReference type="NCBI Taxonomy" id="40216"/>
    <lineage>
        <taxon>Bacteria</taxon>
        <taxon>Pseudomonadati</taxon>
        <taxon>Pseudomonadota</taxon>
        <taxon>Gammaproteobacteria</taxon>
        <taxon>Moraxellales</taxon>
        <taxon>Moraxellaceae</taxon>
        <taxon>Acinetobacter</taxon>
    </lineage>
</organism>
<evidence type="ECO:0000313" key="1">
    <source>
        <dbReference type="EMBL" id="HCM30671.1"/>
    </source>
</evidence>